<dbReference type="Gene3D" id="2.60.40.10">
    <property type="entry name" value="Immunoglobulins"/>
    <property type="match status" value="3"/>
</dbReference>
<dbReference type="InterPro" id="IPR035986">
    <property type="entry name" value="PKD_dom_sf"/>
</dbReference>
<dbReference type="InterPro" id="IPR011050">
    <property type="entry name" value="Pectin_lyase_fold/virulence"/>
</dbReference>
<dbReference type="PROSITE" id="PS51766">
    <property type="entry name" value="DOCKERIN"/>
    <property type="match status" value="1"/>
</dbReference>
<dbReference type="PATRIC" id="fig|1838285.3.peg.976"/>
<dbReference type="InterPro" id="IPR022441">
    <property type="entry name" value="Para_beta_helix_rpt-2"/>
</dbReference>
<dbReference type="GO" id="GO:0000272">
    <property type="term" value="P:polysaccharide catabolic process"/>
    <property type="evidence" value="ECO:0007669"/>
    <property type="project" value="InterPro"/>
</dbReference>
<dbReference type="PROSITE" id="PS50093">
    <property type="entry name" value="PKD"/>
    <property type="match status" value="2"/>
</dbReference>
<evidence type="ECO:0000259" key="6">
    <source>
        <dbReference type="PROSITE" id="PS51766"/>
    </source>
</evidence>
<dbReference type="InterPro" id="IPR022409">
    <property type="entry name" value="PKD/Chitinase_dom"/>
</dbReference>
<dbReference type="Pfam" id="PF18911">
    <property type="entry name" value="PKD_4"/>
    <property type="match status" value="2"/>
</dbReference>
<dbReference type="InterPro" id="IPR036439">
    <property type="entry name" value="Dockerin_dom_sf"/>
</dbReference>
<evidence type="ECO:0000256" key="3">
    <source>
        <dbReference type="ARBA" id="ARBA00022737"/>
    </source>
</evidence>
<dbReference type="InterPro" id="IPR002372">
    <property type="entry name" value="PQQ_rpt_dom"/>
</dbReference>
<dbReference type="CDD" id="cd00146">
    <property type="entry name" value="PKD"/>
    <property type="match status" value="2"/>
</dbReference>
<dbReference type="SUPFAM" id="SSF69318">
    <property type="entry name" value="Integrin alpha N-terminal domain"/>
    <property type="match status" value="2"/>
</dbReference>
<organism evidence="7 8">
    <name type="scientific">Candidatus Syntropharchaeum caldarium</name>
    <dbReference type="NCBI Taxonomy" id="1838285"/>
    <lineage>
        <taxon>Archaea</taxon>
        <taxon>Methanobacteriati</taxon>
        <taxon>Methanobacteriota</taxon>
        <taxon>Stenosarchaea group</taxon>
        <taxon>Methanomicrobia</taxon>
        <taxon>Methanosarcinales</taxon>
        <taxon>ANME-2 cluster</taxon>
        <taxon>Candidatus Syntropharchaeum</taxon>
    </lineage>
</organism>
<keyword evidence="3" id="KW-0677">Repeat</keyword>
<evidence type="ECO:0000259" key="5">
    <source>
        <dbReference type="PROSITE" id="PS50093"/>
    </source>
</evidence>
<dbReference type="SUPFAM" id="SSF49299">
    <property type="entry name" value="PKD domain"/>
    <property type="match status" value="2"/>
</dbReference>
<evidence type="ECO:0000313" key="7">
    <source>
        <dbReference type="EMBL" id="OFV68322.1"/>
    </source>
</evidence>
<dbReference type="PANTHER" id="PTHR22990">
    <property type="entry name" value="F-BOX ONLY PROTEIN"/>
    <property type="match status" value="1"/>
</dbReference>
<accession>A0A1F2PBP9</accession>
<dbReference type="Pfam" id="PF13360">
    <property type="entry name" value="PQQ_2"/>
    <property type="match status" value="1"/>
</dbReference>
<dbReference type="Pfam" id="PF05048">
    <property type="entry name" value="NosD"/>
    <property type="match status" value="5"/>
</dbReference>
<proteinExistence type="predicted"/>
<dbReference type="NCBIfam" id="TIGR03804">
    <property type="entry name" value="para_beta_helix"/>
    <property type="match status" value="7"/>
</dbReference>
<dbReference type="InterPro" id="IPR028994">
    <property type="entry name" value="Integrin_alpha_N"/>
</dbReference>
<feature type="domain" description="PKD" evidence="5">
    <location>
        <begin position="2465"/>
        <end position="2548"/>
    </location>
</feature>
<dbReference type="SUPFAM" id="SSF63446">
    <property type="entry name" value="Type I dockerin domain"/>
    <property type="match status" value="1"/>
</dbReference>
<dbReference type="Gene3D" id="1.10.1330.10">
    <property type="entry name" value="Dockerin domain"/>
    <property type="match status" value="1"/>
</dbReference>
<dbReference type="SMART" id="SM00710">
    <property type="entry name" value="PbH1"/>
    <property type="match status" value="21"/>
</dbReference>
<dbReference type="Gene3D" id="2.160.20.10">
    <property type="entry name" value="Single-stranded right-handed beta-helix, Pectin lyase-like"/>
    <property type="match status" value="4"/>
</dbReference>
<dbReference type="InterPro" id="IPR006626">
    <property type="entry name" value="PbH1"/>
</dbReference>
<dbReference type="InterPro" id="IPR012334">
    <property type="entry name" value="Pectin_lyas_fold"/>
</dbReference>
<feature type="domain" description="PKD" evidence="5">
    <location>
        <begin position="1117"/>
        <end position="1198"/>
    </location>
</feature>
<gene>
    <name evidence="7" type="ORF">SCAL_000962</name>
</gene>
<dbReference type="Proteomes" id="UP000186940">
    <property type="component" value="Unassembled WGS sequence"/>
</dbReference>
<evidence type="ECO:0000256" key="1">
    <source>
        <dbReference type="ARBA" id="ARBA00004906"/>
    </source>
</evidence>
<dbReference type="InterPro" id="IPR051550">
    <property type="entry name" value="SCF-Subunits/Alg-Epimerases"/>
</dbReference>
<protein>
    <recommendedName>
        <fullName evidence="2">Probable pectate lyase C</fullName>
    </recommendedName>
</protein>
<evidence type="ECO:0000256" key="4">
    <source>
        <dbReference type="ARBA" id="ARBA00022786"/>
    </source>
</evidence>
<dbReference type="EMBL" id="LYOS01000002">
    <property type="protein sequence ID" value="OFV68322.1"/>
    <property type="molecule type" value="Genomic_DNA"/>
</dbReference>
<dbReference type="SUPFAM" id="SSF51126">
    <property type="entry name" value="Pectin lyase-like"/>
    <property type="match status" value="4"/>
</dbReference>
<dbReference type="InterPro" id="IPR006633">
    <property type="entry name" value="Carb-bd_sugar_hydrolysis-dom"/>
</dbReference>
<dbReference type="Gene3D" id="2.130.10.130">
    <property type="entry name" value="Integrin alpha, N-terminal"/>
    <property type="match status" value="1"/>
</dbReference>
<reference evidence="7" key="1">
    <citation type="submission" date="2016-05" db="EMBL/GenBank/DDBJ databases">
        <title>Microbial consortia oxidize butane by reversing methanogenesis.</title>
        <authorList>
            <person name="Laso-Perez R."/>
            <person name="Richter M."/>
            <person name="Wegener G."/>
            <person name="Musat F."/>
        </authorList>
    </citation>
    <scope>NUCLEOTIDE SEQUENCE [LARGE SCALE GENOMIC DNA]</scope>
    <source>
        <strain evidence="7">BOX2</strain>
    </source>
</reference>
<keyword evidence="4" id="KW-0833">Ubl conjugation pathway</keyword>
<dbReference type="InterPro" id="IPR000601">
    <property type="entry name" value="PKD_dom"/>
</dbReference>
<dbReference type="SMART" id="SM00722">
    <property type="entry name" value="CASH"/>
    <property type="match status" value="4"/>
</dbReference>
<sequence length="2615" mass="291506">MKGNIKHLMFVVCVVFMLLCAFAGGASARSHVEEGESIQAGDGAAMPFYGDTLIPHRMLFGRMIDEDEEYLAHEKHIPFYKRSIPKHELNKQMIRAAGTHKSNYTFSLHGNAELLWKYENKKEYSHLDLAWIGDVNGDGVSDIIVSDSWNTTGKLLLLSGKSGFTLWNKSYGREIEIAGPIGDENEDGIDDVIIYSRNYNKSNNETYLAMDLISGVDGNTLWSKTIARTERWGGWGTAHENDLNEDLINDITFRWNCWVGMDHSISLIEAISGKDGSEIWQSKIFEGDFRRCIPRELPDLNGDGIGDYIASTYSYDTNAGNVTALSGKDGAEIWNEKFGYDFFSYSYYDYTKDGIIDVVVEGDDEKNNSSSIHVLNGKDGSAVWSRYYNGSIDICYWLDIDNDGINDFAVSSNKLQVLSGADGSIIWEKNVNVGYVGYCNDINSDGKDEVFTVNSTKLDSYDYKYDVTALSGANGDEIWENSFTHHVDVIPPENGWNYTRAFVCGYSDLNGDGTPDPFLDIGYECSWWNESSETWVRYAALKKIVMDGNNGNELWDAKIVSSENTHFSWLGWGHDFDNDGIKDLFFTTNQGIYIVKTTGTGPVNQPPTAFIDSITPDPAIQGKDMVHFRGHGNDSDSSVVAYEWTSDKGGVLSNEEDFDMPASDLSVGTHIISFKVKDDDGVWSTADTEDLTIKPAEERELKVHNLNTGEDFTTIQAAIDDPDTLDGHTITVDPGTYTENVDVTKSLTIRSTSGNPEDTIVHAANPDDHVFDVTADNVNISGFTVTGATGYYYDIAGVYLHSSKNCRIENVNASNNWIGILLGSSSNNLIENNNVSSNNWAGIVLASSTNNTIYSNNVNSNNRGGIYLASSTNNSITNNVMNSDGVVIWGDQPQHWNTHTIEGNTVNDKPLYYFKNQIGGKVPDDAGQAILANCTGMRIENLSISNTIVGVELGFSSHNIIKNNIYLNNGDGIDLWYSSNNTIYNNNASHNGAGIGLGSSSDNKIYNNTANSNNYSGIHLYDSSNNTIYLNNFMNNTHNVDSCSSTNIWNSTSKITYTYNGSTYTNYLGNYWDDYSGGDADGDGIGDTPYSIDSDKDNYPLMQPWEKYFKPVENQPPTASFTYSPSHPFVDQEITFDASNSTDPDGTIEKYEWNFGDGNTATGMIVTHSYSSAGIYDVTLTVTDDDGTTDEDSKSISISPKIVYVDDDFEDDPANHKWDTIQEGVDDAIEGCEIVVYDGVYIENIEVNKPHLTIRSENGSENCIVDGLHNGDVFTLIANGITLEGFNIINSGDYPSAGINVTANYNIIKNNNISNNYYGIHVYSDNNIISHNIAVNNSDGIILDYSNNNTLVNNTAINNWDGIKLRYSGNNTLRYNIISNNQWNFGVTGRSESHFINKIDSSNTIEEKPIYYLVNSSNTLLDSSSNAGAVYCINCNNVTVKNLVFTNTTHGILFFNSTNSKIQDNKIGEKSRLLSNDFGIFFLNSNNNTIINNTVYNNYDYGVLLINSSNNNIIGNNVTDNCWAGIYIEYSDKNNIVSNIIVNNGVAFGFLFSNNNTIKGNNISYNSMSYLSFYSSNNNTIINNIICSNYYGIRLFYSNENKIYLNNFINNTRNVYSSDSTNIWNSTSKITYTYNGNTYTNYLGNYWDDYTGTDANNYGIGDTPYSIDSDEDNYPLMERFENYFPSDDTGSLIINTYNVNGNPAYEVKGTTIVELIKAGETSAFAEEVVDDGKVTFLVPAGEYYINVWHDPEFEYGEEEFWGQITGITVNAGDTTEKDFYRCNPYVEEFNAKEVDVNNPVDVNVTIKVPSNFTSDEVDVKASVIIKNESGQVVLQEESGIETVQRGGNSTFTFIFTPSKQETYTGLAKAYIVGGGEICTDNYGWIEMFRYNLCIDVVKKDDTDDLPVVSVKTELYDSRMVRLYEKFTNVSGCTCFDNLEWGDYQVKVINGGNEETKNIYLSKSTKEIVELTDEMDVCLVDLHYWTVSPSDLEISDAGVVEDKWYYKFFTPCNKNTRYKLYSESHHTFEFWFNAPFLENQLTISPALKNWDDDEGLTNFNPFNDSYIFENRRVRESKGICFGMTSTSILYYGNKGLYPYSSDTEYIAPNPLDFTHLLDYVPEYVPACENSNCGYWDPETGQIKRDTFRGKEITPMDNVIFSIIMHQIAGKKRSFNVDTAKNRIKDGHPVLISINDTNSSSPGHSVLAFGYYEEGDHIEFYIYDPNSNSLSGDKNRVQLEFSHLYYNSETGDIDPPYGKYDTLNEFSVPETFTWWGSFTWPWLSPTGEPSEHEGLITNYTVLACSNPIEISTSDCKSDECTGYFDSTQYVTDIDYSYGFMEYRKVNGNVADTVYIVAHPISLETTVETQEIPGTLDPLVITSVNFNRSLTVVSDNKIVADVNGSSINISGEGNVQLRINGVKDGAIENKTIPLILTNNSTVYADLTTDYVEVDYDGDGNIDSNLSAPTADFFFTPQSPTVDDTITFNASASYDPDGNIMNYTWNFGDGNTTTTPDPVITHSYSEAGSYEVTLTVTDNDGLTSSTTKNVLVRCGDLNSDGTIDMTDLYLLLDHVGNHAEYQIDEDVNCDGSVNVGDVILLLNYMGDPVKYKLDCCDKR</sequence>
<dbReference type="SMART" id="SM00089">
    <property type="entry name" value="PKD"/>
    <property type="match status" value="2"/>
</dbReference>
<comment type="pathway">
    <text evidence="1">Protein modification; protein ubiquitination.</text>
</comment>
<keyword evidence="8" id="KW-1185">Reference proteome</keyword>
<dbReference type="InterPro" id="IPR013783">
    <property type="entry name" value="Ig-like_fold"/>
</dbReference>
<evidence type="ECO:0000313" key="8">
    <source>
        <dbReference type="Proteomes" id="UP000186940"/>
    </source>
</evidence>
<dbReference type="InterPro" id="IPR016134">
    <property type="entry name" value="Dockerin_dom"/>
</dbReference>
<dbReference type="PROSITE" id="PS00018">
    <property type="entry name" value="EF_HAND_1"/>
    <property type="match status" value="2"/>
</dbReference>
<comment type="caution">
    <text evidence="7">The sequence shown here is derived from an EMBL/GenBank/DDBJ whole genome shotgun (WGS) entry which is preliminary data.</text>
</comment>
<feature type="domain" description="Dockerin" evidence="6">
    <location>
        <begin position="2546"/>
        <end position="2609"/>
    </location>
</feature>
<dbReference type="InterPro" id="IPR018247">
    <property type="entry name" value="EF_Hand_1_Ca_BS"/>
</dbReference>
<dbReference type="CDD" id="cd14256">
    <property type="entry name" value="Dockerin_I"/>
    <property type="match status" value="1"/>
</dbReference>
<evidence type="ECO:0000256" key="2">
    <source>
        <dbReference type="ARBA" id="ARBA00016512"/>
    </source>
</evidence>
<dbReference type="InterPro" id="IPR007742">
    <property type="entry name" value="NosD_dom"/>
</dbReference>
<dbReference type="STRING" id="1838285.SCAL_000962"/>
<dbReference type="PANTHER" id="PTHR22990:SF15">
    <property type="entry name" value="F-BOX ONLY PROTEIN 10"/>
    <property type="match status" value="1"/>
</dbReference>
<name>A0A1F2PBP9_9EURY</name>